<dbReference type="AlphaFoldDB" id="A0A0F9WKL4"/>
<gene>
    <name evidence="1" type="ORF">LCGC14_0267320</name>
</gene>
<evidence type="ECO:0000313" key="1">
    <source>
        <dbReference type="EMBL" id="KKN86556.1"/>
    </source>
</evidence>
<proteinExistence type="predicted"/>
<name>A0A0F9WKL4_9ZZZZ</name>
<reference evidence="1" key="1">
    <citation type="journal article" date="2015" name="Nature">
        <title>Complex archaea that bridge the gap between prokaryotes and eukaryotes.</title>
        <authorList>
            <person name="Spang A."/>
            <person name="Saw J.H."/>
            <person name="Jorgensen S.L."/>
            <person name="Zaremba-Niedzwiedzka K."/>
            <person name="Martijn J."/>
            <person name="Lind A.E."/>
            <person name="van Eijk R."/>
            <person name="Schleper C."/>
            <person name="Guy L."/>
            <person name="Ettema T.J."/>
        </authorList>
    </citation>
    <scope>NUCLEOTIDE SEQUENCE</scope>
</reference>
<dbReference type="EMBL" id="LAZR01000146">
    <property type="protein sequence ID" value="KKN86556.1"/>
    <property type="molecule type" value="Genomic_DNA"/>
</dbReference>
<sequence length="219" mass="23601">MVTSIHYKPPTKTGGLSRVVTDHRRYEAAAPVWFGGLAIQRDGTDQSLAKIWDTNDDLRQRIMGAAVSGTDPNRNYGEKFTDYDHIIRGDISAFNQVAVALVGIFSMPVDSDFSTAFVQGDQLGLVVDSHVWESSAGNLPSLTPFYEEDEAGSAYGATWVAAVITDGEPVDGLNLRDIMQKAGCQYVGQSDQDVGATPGDVNIDVILMLGSPVFWVPSA</sequence>
<comment type="caution">
    <text evidence="1">The sequence shown here is derived from an EMBL/GenBank/DDBJ whole genome shotgun (WGS) entry which is preliminary data.</text>
</comment>
<accession>A0A0F9WKL4</accession>
<protein>
    <submittedName>
        <fullName evidence="1">Uncharacterized protein</fullName>
    </submittedName>
</protein>
<organism evidence="1">
    <name type="scientific">marine sediment metagenome</name>
    <dbReference type="NCBI Taxonomy" id="412755"/>
    <lineage>
        <taxon>unclassified sequences</taxon>
        <taxon>metagenomes</taxon>
        <taxon>ecological metagenomes</taxon>
    </lineage>
</organism>